<dbReference type="RefSeq" id="WP_076369735.1">
    <property type="nucleotide sequence ID" value="NZ_FTMG01000001.1"/>
</dbReference>
<dbReference type="Pfam" id="PF14028">
    <property type="entry name" value="Lant_dehydr_C"/>
    <property type="match status" value="1"/>
</dbReference>
<accession>A0ABR6PDB5</accession>
<dbReference type="Pfam" id="PF04738">
    <property type="entry name" value="Lant_dehydr_N"/>
    <property type="match status" value="1"/>
</dbReference>
<dbReference type="InterPro" id="IPR023809">
    <property type="entry name" value="Thiopep_bacteriocin_synth_dom"/>
</dbReference>
<name>A0ABR6PDB5_9SPHI</name>
<evidence type="ECO:0000259" key="2">
    <source>
        <dbReference type="Pfam" id="PF14028"/>
    </source>
</evidence>
<evidence type="ECO:0000259" key="1">
    <source>
        <dbReference type="Pfam" id="PF04738"/>
    </source>
</evidence>
<dbReference type="NCBIfam" id="TIGR03891">
    <property type="entry name" value="thiopep_ocin"/>
    <property type="match status" value="1"/>
</dbReference>
<dbReference type="EMBL" id="JACHCB010000001">
    <property type="protein sequence ID" value="MBB6107753.1"/>
    <property type="molecule type" value="Genomic_DNA"/>
</dbReference>
<proteinExistence type="predicted"/>
<keyword evidence="4" id="KW-1185">Reference proteome</keyword>
<sequence length="1015" mass="116670">MNYNFLNRLILRSPYYSYQHYSLRAISDVIQTPSFQTALFLASADLYALLESKQFEYQALSERERLALLRYYNRMCFRPTPFGSFSSFSTVSWGEGGTIKLDNQHPSLHLNIDQEVVSQLAGTLMEIDLSKDYYSCNPTLYQSGKDFRFITTTYSTDKSKIYFDLQSMESNALIAELLKTYATGYVQGTQILAEMERIWGCDRSTAYDYLQFLAGAQIFIPKTTNNIIGADYLERLLNLESESLNKSLLKSVLRRLKSPRIDRVEYLKSIKSSINAFLNSSGRQTAPQIFYAGLELGVFSGALDQKYKDKISDGMRALSLLVTSSQPPMLEQFIRDFSQKYDKRKIPLLQALDPDIGIGYGPILNPAAITDLLRDIRFKKQQETKVSMEWSKTHQLLLRKWNENPLQTDPIQLDDADLQVLSPGETLTTPPSFSALFRVIEGGLFLETAGGATATALIGRFTAWSEEIHQVSQELAASEELANPNVIFADIGQLSDPHADNINRRKHSYAHEIAINVTSTLGPDQQITLNDLWVSIKDDKLILESKKHQKTIIPRLTSAFNYSRNSLALFRMLCDLQFQDIQGSYDFSLAHYFPGMAHYPKVMYKQTILSPGTWHLSDRDVREITRSSPENAITKWNALREQLKLPSVVAISKSDQQLVFHLDKKDEVLFLIDCLEGTKQVLLQEYYLPDENTVRDQKGNALVNQFIASIYQNQVVYPGAEASAPPAAHHKSKSDYIIGSQWLYLKLYCSPAIANHMLTKKLLPLLAQLDKTDLRSWFFIRYRDSGYHIRLRLHIAETAVGPILLKLKKRLSESIHYHLIREYQADTYRREMDRYGADMILLIETFFHGSSELILRYIKVSGLKSFRYSYHSLAFVSIHHLVSSFIPQITDRIAFLEQMVSLFYAEFATDKSLKIDLDQKYRQLKTEIALLLGDEQYYVKLKLALWADFFSEKVQAILKRAATFQAKRRNQLLADMIHMHLNRLFVDRQRNQELIIYYCLLKYEVTLNAINKKQT</sequence>
<feature type="domain" description="Lantibiotic dehydratase N-terminal" evidence="1">
    <location>
        <begin position="32"/>
        <end position="668"/>
    </location>
</feature>
<dbReference type="InterPro" id="IPR006827">
    <property type="entry name" value="Lant_deHydtase_N"/>
</dbReference>
<evidence type="ECO:0000313" key="3">
    <source>
        <dbReference type="EMBL" id="MBB6107753.1"/>
    </source>
</evidence>
<comment type="caution">
    <text evidence="3">The sequence shown here is derived from an EMBL/GenBank/DDBJ whole genome shotgun (WGS) entry which is preliminary data.</text>
</comment>
<protein>
    <submittedName>
        <fullName evidence="3">Thiopeptide-type bacteriocin biosynthesis protein</fullName>
    </submittedName>
</protein>
<dbReference type="Proteomes" id="UP000541583">
    <property type="component" value="Unassembled WGS sequence"/>
</dbReference>
<reference evidence="3 4" key="1">
    <citation type="submission" date="2020-08" db="EMBL/GenBank/DDBJ databases">
        <title>Genomic Encyclopedia of Type Strains, Phase IV (KMG-V): Genome sequencing to study the core and pangenomes of soil and plant-associated prokaryotes.</title>
        <authorList>
            <person name="Whitman W."/>
        </authorList>
    </citation>
    <scope>NUCLEOTIDE SEQUENCE [LARGE SCALE GENOMIC DNA]</scope>
    <source>
        <strain evidence="3 4">ANJLi2</strain>
    </source>
</reference>
<organism evidence="3 4">
    <name type="scientific">Mucilaginibacter lappiensis</name>
    <dbReference type="NCBI Taxonomy" id="354630"/>
    <lineage>
        <taxon>Bacteria</taxon>
        <taxon>Pseudomonadati</taxon>
        <taxon>Bacteroidota</taxon>
        <taxon>Sphingobacteriia</taxon>
        <taxon>Sphingobacteriales</taxon>
        <taxon>Sphingobacteriaceae</taxon>
        <taxon>Mucilaginibacter</taxon>
    </lineage>
</organism>
<gene>
    <name evidence="3" type="ORF">HDF23_000483</name>
</gene>
<feature type="domain" description="Thiopeptide-type bacteriocin biosynthesis" evidence="2">
    <location>
        <begin position="742"/>
        <end position="1003"/>
    </location>
</feature>
<evidence type="ECO:0000313" key="4">
    <source>
        <dbReference type="Proteomes" id="UP000541583"/>
    </source>
</evidence>